<gene>
    <name evidence="3" type="primary">glk</name>
    <name evidence="5" type="ORF">GCM10023090_05860</name>
</gene>
<evidence type="ECO:0000256" key="4">
    <source>
        <dbReference type="RuleBase" id="RU004046"/>
    </source>
</evidence>
<keyword evidence="6" id="KW-1185">Reference proteome</keyword>
<comment type="caution">
    <text evidence="5">The sequence shown here is derived from an EMBL/GenBank/DDBJ whole genome shotgun (WGS) entry which is preliminary data.</text>
</comment>
<keyword evidence="2 3" id="KW-0418">Kinase</keyword>
<evidence type="ECO:0000256" key="3">
    <source>
        <dbReference type="HAMAP-Rule" id="MF_00524"/>
    </source>
</evidence>
<feature type="binding site" evidence="3">
    <location>
        <begin position="9"/>
        <end position="14"/>
    </location>
    <ligand>
        <name>ATP</name>
        <dbReference type="ChEBI" id="CHEBI:30616"/>
    </ligand>
</feature>
<dbReference type="PANTHER" id="PTHR47690">
    <property type="entry name" value="GLUCOKINASE"/>
    <property type="match status" value="1"/>
</dbReference>
<dbReference type="InterPro" id="IPR043129">
    <property type="entry name" value="ATPase_NBD"/>
</dbReference>
<evidence type="ECO:0000256" key="1">
    <source>
        <dbReference type="ARBA" id="ARBA00022679"/>
    </source>
</evidence>
<sequence length="326" mass="33519">MVTPLRLLADIGGTNIRLAWQAAAGEPPRDTRVLQCADHATVEGAIRCYLDALGVPVPPEVGMGIANPVTGDVVRMTNHHWSFSQAGLREALGCRRLLVINDFTALALALPLLTAAQLHPAGGGTAVPGAAIGLLGPGTGLGVSGLVFPPGSDLGVPLAGEGGHVSLPVHTALEFAVLQVLQRRYGHVSAERAVSGPGLVDLYHALREVEGQGGVEVSAPAEVTALALQQGDPLALQALDLLCGFLGSVAGNLALTLGARGGVYIGGGLVPRLGSWFAQSSFRERFEAKGRFREYLASIPCWVIDPTATPALQGVARALDGLGDPA</sequence>
<keyword evidence="1 3" id="KW-0808">Transferase</keyword>
<dbReference type="InterPro" id="IPR003836">
    <property type="entry name" value="Glucokinase"/>
</dbReference>
<dbReference type="SUPFAM" id="SSF53067">
    <property type="entry name" value="Actin-like ATPase domain"/>
    <property type="match status" value="1"/>
</dbReference>
<dbReference type="PANTHER" id="PTHR47690:SF1">
    <property type="entry name" value="GLUCOKINASE"/>
    <property type="match status" value="1"/>
</dbReference>
<evidence type="ECO:0000313" key="5">
    <source>
        <dbReference type="EMBL" id="GAA4419483.1"/>
    </source>
</evidence>
<evidence type="ECO:0000256" key="2">
    <source>
        <dbReference type="ARBA" id="ARBA00022777"/>
    </source>
</evidence>
<accession>A0ABP8KZW4</accession>
<dbReference type="EMBL" id="BAABEX010000004">
    <property type="protein sequence ID" value="GAA4419483.1"/>
    <property type="molecule type" value="Genomic_DNA"/>
</dbReference>
<dbReference type="NCBIfam" id="TIGR00749">
    <property type="entry name" value="glk"/>
    <property type="match status" value="1"/>
</dbReference>
<comment type="similarity">
    <text evidence="3 4">Belongs to the bacterial glucokinase family.</text>
</comment>
<keyword evidence="3" id="KW-0067">ATP-binding</keyword>
<dbReference type="HAMAP" id="MF_00524">
    <property type="entry name" value="Glucokinase"/>
    <property type="match status" value="1"/>
</dbReference>
<dbReference type="Gene3D" id="3.30.420.40">
    <property type="match status" value="1"/>
</dbReference>
<reference evidence="6" key="1">
    <citation type="journal article" date="2019" name="Int. J. Syst. Evol. Microbiol.">
        <title>The Global Catalogue of Microorganisms (GCM) 10K type strain sequencing project: providing services to taxonomists for standard genome sequencing and annotation.</title>
        <authorList>
            <consortium name="The Broad Institute Genomics Platform"/>
            <consortium name="The Broad Institute Genome Sequencing Center for Infectious Disease"/>
            <person name="Wu L."/>
            <person name="Ma J."/>
        </authorList>
    </citation>
    <scope>NUCLEOTIDE SEQUENCE [LARGE SCALE GENOMIC DNA]</scope>
    <source>
        <strain evidence="6">JCM 31890</strain>
    </source>
</reference>
<dbReference type="Proteomes" id="UP001501788">
    <property type="component" value="Unassembled WGS sequence"/>
</dbReference>
<dbReference type="CDD" id="cd24008">
    <property type="entry name" value="ASKHA_NBD_GLK"/>
    <property type="match status" value="1"/>
</dbReference>
<dbReference type="Gene3D" id="3.40.367.20">
    <property type="match status" value="1"/>
</dbReference>
<comment type="subcellular location">
    <subcellularLocation>
        <location evidence="3">Cytoplasm</location>
    </subcellularLocation>
</comment>
<dbReference type="Pfam" id="PF02685">
    <property type="entry name" value="Glucokinase"/>
    <property type="match status" value="1"/>
</dbReference>
<organism evidence="5 6">
    <name type="scientific">Acidovorax lacteus</name>
    <dbReference type="NCBI Taxonomy" id="1924988"/>
    <lineage>
        <taxon>Bacteria</taxon>
        <taxon>Pseudomonadati</taxon>
        <taxon>Pseudomonadota</taxon>
        <taxon>Betaproteobacteria</taxon>
        <taxon>Burkholderiales</taxon>
        <taxon>Comamonadaceae</taxon>
        <taxon>Acidovorax</taxon>
    </lineage>
</organism>
<keyword evidence="3" id="KW-0324">Glycolysis</keyword>
<proteinExistence type="inferred from homology"/>
<keyword evidence="3" id="KW-0547">Nucleotide-binding</keyword>
<dbReference type="EC" id="2.7.1.2" evidence="3"/>
<protein>
    <recommendedName>
        <fullName evidence="3">Glucokinase</fullName>
        <ecNumber evidence="3">2.7.1.2</ecNumber>
    </recommendedName>
    <alternativeName>
        <fullName evidence="3">Glucose kinase</fullName>
    </alternativeName>
</protein>
<comment type="catalytic activity">
    <reaction evidence="3">
        <text>D-glucose + ATP = D-glucose 6-phosphate + ADP + H(+)</text>
        <dbReference type="Rhea" id="RHEA:17825"/>
        <dbReference type="ChEBI" id="CHEBI:4167"/>
        <dbReference type="ChEBI" id="CHEBI:15378"/>
        <dbReference type="ChEBI" id="CHEBI:30616"/>
        <dbReference type="ChEBI" id="CHEBI:61548"/>
        <dbReference type="ChEBI" id="CHEBI:456216"/>
        <dbReference type="EC" id="2.7.1.2"/>
    </reaction>
</comment>
<dbReference type="InterPro" id="IPR050201">
    <property type="entry name" value="Bacterial_glucokinase"/>
</dbReference>
<evidence type="ECO:0000313" key="6">
    <source>
        <dbReference type="Proteomes" id="UP001501788"/>
    </source>
</evidence>
<keyword evidence="3" id="KW-0963">Cytoplasm</keyword>
<name>A0ABP8KZW4_9BURK</name>